<dbReference type="Pfam" id="PF13970">
    <property type="entry name" value="DUF4221"/>
    <property type="match status" value="1"/>
</dbReference>
<sequence length="383" mass="43651">MRKLLTISALVLLTACGEKPKSEEVLIIEEPKNILEDLTYVIDTVVVDSGEEFINLSRGLYFSDVSIDKNSLFIFDRGRLSFQEVDLDQMKLLGTYPFEMEGPNGIGKGGIFQLLPDRKLMIPSVSKTAIYNLQGELISNLKLITDELDHMSDIDEFTLLNEIHFDPKSGVFYSLPGNYTSGIRELAIINATTNKGKAIKLPAMEKAGNFRVFFNTENEKAIEVEEYSLSLLHDKIYITCTVTGGVYRYNPATDDLEYIEFNHQLIPNEKTGDIINEVYSEKEFNAEYRKVASQVSYLKLMWDDETSRFYRLAYKGVLGDKQIEPISYKVFLLAYTEDMGLVGEATIPDFNKVPESYFFKDGKLWSYVNVEDELGFAVFTFNF</sequence>
<proteinExistence type="predicted"/>
<dbReference type="PROSITE" id="PS51257">
    <property type="entry name" value="PROKAR_LIPOPROTEIN"/>
    <property type="match status" value="1"/>
</dbReference>
<evidence type="ECO:0000313" key="1">
    <source>
        <dbReference type="EMBL" id="MBN7814331.1"/>
    </source>
</evidence>
<organism evidence="1 2">
    <name type="scientific">Algoriphagus pacificus</name>
    <dbReference type="NCBI Taxonomy" id="2811234"/>
    <lineage>
        <taxon>Bacteria</taxon>
        <taxon>Pseudomonadati</taxon>
        <taxon>Bacteroidota</taxon>
        <taxon>Cytophagia</taxon>
        <taxon>Cytophagales</taxon>
        <taxon>Cyclobacteriaceae</taxon>
        <taxon>Algoriphagus</taxon>
    </lineage>
</organism>
<dbReference type="RefSeq" id="WP_206584983.1">
    <property type="nucleotide sequence ID" value="NZ_JAFKCU010000001.1"/>
</dbReference>
<dbReference type="InterPro" id="IPR025316">
    <property type="entry name" value="DUF4221"/>
</dbReference>
<name>A0ABS3CCS4_9BACT</name>
<gene>
    <name evidence="1" type="ORF">J0A69_02770</name>
</gene>
<keyword evidence="2" id="KW-1185">Reference proteome</keyword>
<protein>
    <submittedName>
        <fullName evidence="1">DUF4221 family protein</fullName>
    </submittedName>
</protein>
<dbReference type="Proteomes" id="UP000664480">
    <property type="component" value="Unassembled WGS sequence"/>
</dbReference>
<reference evidence="1 2" key="1">
    <citation type="submission" date="2021-03" db="EMBL/GenBank/DDBJ databases">
        <title>novel species isolated from a fishpond in China.</title>
        <authorList>
            <person name="Lu H."/>
            <person name="Cai Z."/>
        </authorList>
    </citation>
    <scope>NUCLEOTIDE SEQUENCE [LARGE SCALE GENOMIC DNA]</scope>
    <source>
        <strain evidence="1 2">YJ13C</strain>
    </source>
</reference>
<dbReference type="EMBL" id="JAFKCU010000001">
    <property type="protein sequence ID" value="MBN7814331.1"/>
    <property type="molecule type" value="Genomic_DNA"/>
</dbReference>
<dbReference type="SUPFAM" id="SSF63825">
    <property type="entry name" value="YWTD domain"/>
    <property type="match status" value="1"/>
</dbReference>
<evidence type="ECO:0000313" key="2">
    <source>
        <dbReference type="Proteomes" id="UP000664480"/>
    </source>
</evidence>
<accession>A0ABS3CCS4</accession>
<comment type="caution">
    <text evidence="1">The sequence shown here is derived from an EMBL/GenBank/DDBJ whole genome shotgun (WGS) entry which is preliminary data.</text>
</comment>